<dbReference type="SUPFAM" id="SSF53335">
    <property type="entry name" value="S-adenosyl-L-methionine-dependent methyltransferases"/>
    <property type="match status" value="2"/>
</dbReference>
<keyword evidence="1" id="KW-0963">Cytoplasm</keyword>
<dbReference type="InterPro" id="IPR003682">
    <property type="entry name" value="rRNA_ssu_MeTfrase_G"/>
</dbReference>
<dbReference type="Proteomes" id="UP000712600">
    <property type="component" value="Unassembled WGS sequence"/>
</dbReference>
<dbReference type="Pfam" id="PF02527">
    <property type="entry name" value="GidB"/>
    <property type="match status" value="2"/>
</dbReference>
<protein>
    <submittedName>
        <fullName evidence="5">Uncharacterized protein</fullName>
    </submittedName>
</protein>
<gene>
    <name evidence="5" type="ORF">F2Q69_00027032</name>
</gene>
<dbReference type="AlphaFoldDB" id="A0A8S9SAB1"/>
<keyword evidence="4" id="KW-0812">Transmembrane</keyword>
<feature type="transmembrane region" description="Helical" evidence="4">
    <location>
        <begin position="41"/>
        <end position="62"/>
    </location>
</feature>
<keyword evidence="3" id="KW-0808">Transferase</keyword>
<dbReference type="PANTHER" id="PTHR31760:SF0">
    <property type="entry name" value="S-ADENOSYL-L-METHIONINE-DEPENDENT METHYLTRANSFERASES SUPERFAMILY PROTEIN"/>
    <property type="match status" value="1"/>
</dbReference>
<reference evidence="5" key="1">
    <citation type="submission" date="2019-12" db="EMBL/GenBank/DDBJ databases">
        <title>Genome sequencing and annotation of Brassica cretica.</title>
        <authorList>
            <person name="Studholme D.J."/>
            <person name="Sarris P."/>
        </authorList>
    </citation>
    <scope>NUCLEOTIDE SEQUENCE</scope>
    <source>
        <strain evidence="5">PFS-109/04</strain>
        <tissue evidence="5">Leaf</tissue>
    </source>
</reference>
<organism evidence="5 6">
    <name type="scientific">Brassica cretica</name>
    <name type="common">Mustard</name>
    <dbReference type="NCBI Taxonomy" id="69181"/>
    <lineage>
        <taxon>Eukaryota</taxon>
        <taxon>Viridiplantae</taxon>
        <taxon>Streptophyta</taxon>
        <taxon>Embryophyta</taxon>
        <taxon>Tracheophyta</taxon>
        <taxon>Spermatophyta</taxon>
        <taxon>Magnoliopsida</taxon>
        <taxon>eudicotyledons</taxon>
        <taxon>Gunneridae</taxon>
        <taxon>Pentapetalae</taxon>
        <taxon>rosids</taxon>
        <taxon>malvids</taxon>
        <taxon>Brassicales</taxon>
        <taxon>Brassicaceae</taxon>
        <taxon>Brassiceae</taxon>
        <taxon>Brassica</taxon>
    </lineage>
</organism>
<keyword evidence="4" id="KW-0472">Membrane</keyword>
<accession>A0A8S9SAB1</accession>
<feature type="transmembrane region" description="Helical" evidence="4">
    <location>
        <begin position="100"/>
        <end position="120"/>
    </location>
</feature>
<evidence type="ECO:0000313" key="6">
    <source>
        <dbReference type="Proteomes" id="UP000712600"/>
    </source>
</evidence>
<keyword evidence="4" id="KW-1133">Transmembrane helix</keyword>
<feature type="transmembrane region" description="Helical" evidence="4">
    <location>
        <begin position="306"/>
        <end position="330"/>
    </location>
</feature>
<evidence type="ECO:0000313" key="5">
    <source>
        <dbReference type="EMBL" id="KAF3589536.1"/>
    </source>
</evidence>
<dbReference type="Gene3D" id="3.40.50.150">
    <property type="entry name" value="Vaccinia Virus protein VP39"/>
    <property type="match status" value="2"/>
</dbReference>
<dbReference type="GO" id="GO:0070043">
    <property type="term" value="F:rRNA (guanine-N7-)-methyltransferase activity"/>
    <property type="evidence" value="ECO:0007669"/>
    <property type="project" value="TreeGrafter"/>
</dbReference>
<dbReference type="GO" id="GO:0005829">
    <property type="term" value="C:cytosol"/>
    <property type="evidence" value="ECO:0007669"/>
    <property type="project" value="TreeGrafter"/>
</dbReference>
<evidence type="ECO:0000256" key="4">
    <source>
        <dbReference type="SAM" id="Phobius"/>
    </source>
</evidence>
<name>A0A8S9SAB1_BRACR</name>
<proteinExistence type="predicted"/>
<evidence type="ECO:0000256" key="2">
    <source>
        <dbReference type="ARBA" id="ARBA00022552"/>
    </source>
</evidence>
<evidence type="ECO:0000256" key="1">
    <source>
        <dbReference type="ARBA" id="ARBA00022490"/>
    </source>
</evidence>
<keyword evidence="2" id="KW-0698">rRNA processing</keyword>
<sequence length="420" mass="46829">MNLTATKEADEAMERHIEDSLAILPPIRTCYSLQSSDQISLIDVGSGASLSGLVLAIACLGWRVTLESINKRCVFLEHIVTVTGLTNVKIVRGRAEVASLLLWLLLLLLVLGAFAIIGLVQAHDQQTSITRVVAYGTHVDKVFLSSKEEPNLFLIKPLIYHHRRRRITIRHRLFDLFGSGGGGGREREDRRRRSGSRRTRFPRRRMMLGLRKMNLTATKEADEVMKRHIEDSLAILSPIRTCYSLQSSDQISLIDVGSGASLPGLVLAIACPACVFLEHVVTFTRLTNVKIVWGRAEWGCDLVQRVWLPLLLLLANGLTAFFGLAAWNTYSDRVLLRRISIEKGERFRVRKSLAKLPVLRSSLWVPFIDEACVLIGCHVSSSDCADTLLVRVKSWLADGDLCRVASKSPGGSHAYLMWIP</sequence>
<dbReference type="EMBL" id="QGKX02000088">
    <property type="protein sequence ID" value="KAF3589536.1"/>
    <property type="molecule type" value="Genomic_DNA"/>
</dbReference>
<dbReference type="InterPro" id="IPR029063">
    <property type="entry name" value="SAM-dependent_MTases_sf"/>
</dbReference>
<dbReference type="PANTHER" id="PTHR31760">
    <property type="entry name" value="S-ADENOSYL-L-METHIONINE-DEPENDENT METHYLTRANSFERASES SUPERFAMILY PROTEIN"/>
    <property type="match status" value="1"/>
</dbReference>
<evidence type="ECO:0000256" key="3">
    <source>
        <dbReference type="ARBA" id="ARBA00022679"/>
    </source>
</evidence>
<comment type="caution">
    <text evidence="5">The sequence shown here is derived from an EMBL/GenBank/DDBJ whole genome shotgun (WGS) entry which is preliminary data.</text>
</comment>